<dbReference type="Proteomes" id="UP000034588">
    <property type="component" value="Unassembled WGS sequence"/>
</dbReference>
<dbReference type="AlphaFoldDB" id="A0A0G1W327"/>
<proteinExistence type="predicted"/>
<accession>A0A0G1W327</accession>
<sequence>MLCCTRCGTHAVTSACDCRPFWCTINEGVGLKVWARSPSEAAEAAANKHFTQLQAKELEPYIMVTHDITADIFWNVYILPRVKISYHVEGCTEV</sequence>
<comment type="caution">
    <text evidence="1">The sequence shown here is derived from an EMBL/GenBank/DDBJ whole genome shotgun (WGS) entry which is preliminary data.</text>
</comment>
<reference evidence="1 2" key="1">
    <citation type="journal article" date="2015" name="Nature">
        <title>rRNA introns, odd ribosomes, and small enigmatic genomes across a large radiation of phyla.</title>
        <authorList>
            <person name="Brown C.T."/>
            <person name="Hug L.A."/>
            <person name="Thomas B.C."/>
            <person name="Sharon I."/>
            <person name="Castelle C.J."/>
            <person name="Singh A."/>
            <person name="Wilkins M.J."/>
            <person name="Williams K.H."/>
            <person name="Banfield J.F."/>
        </authorList>
    </citation>
    <scope>NUCLEOTIDE SEQUENCE [LARGE SCALE GENOMIC DNA]</scope>
</reference>
<protein>
    <submittedName>
        <fullName evidence="1">Uncharacterized protein</fullName>
    </submittedName>
</protein>
<organism evidence="1 2">
    <name type="scientific">Candidatus Gottesmanbacteria bacterium GW2011_GWB1_49_7</name>
    <dbReference type="NCBI Taxonomy" id="1618448"/>
    <lineage>
        <taxon>Bacteria</taxon>
        <taxon>Candidatus Gottesmaniibacteriota</taxon>
    </lineage>
</organism>
<evidence type="ECO:0000313" key="1">
    <source>
        <dbReference type="EMBL" id="KKW13146.1"/>
    </source>
</evidence>
<gene>
    <name evidence="1" type="ORF">UY48_C0004G0021</name>
</gene>
<evidence type="ECO:0000313" key="2">
    <source>
        <dbReference type="Proteomes" id="UP000034588"/>
    </source>
</evidence>
<name>A0A0G1W327_9BACT</name>
<dbReference type="EMBL" id="LCQD01000004">
    <property type="protein sequence ID" value="KKW13146.1"/>
    <property type="molecule type" value="Genomic_DNA"/>
</dbReference>